<organism evidence="1 2">
    <name type="scientific">Sphenostylis stenocarpa</name>
    <dbReference type="NCBI Taxonomy" id="92480"/>
    <lineage>
        <taxon>Eukaryota</taxon>
        <taxon>Viridiplantae</taxon>
        <taxon>Streptophyta</taxon>
        <taxon>Embryophyta</taxon>
        <taxon>Tracheophyta</taxon>
        <taxon>Spermatophyta</taxon>
        <taxon>Magnoliopsida</taxon>
        <taxon>eudicotyledons</taxon>
        <taxon>Gunneridae</taxon>
        <taxon>Pentapetalae</taxon>
        <taxon>rosids</taxon>
        <taxon>fabids</taxon>
        <taxon>Fabales</taxon>
        <taxon>Fabaceae</taxon>
        <taxon>Papilionoideae</taxon>
        <taxon>50 kb inversion clade</taxon>
        <taxon>NPAAA clade</taxon>
        <taxon>indigoferoid/millettioid clade</taxon>
        <taxon>Phaseoleae</taxon>
        <taxon>Sphenostylis</taxon>
    </lineage>
</organism>
<sequence length="62" mass="7203">MVLLRVEVATSYIQCASKITASQNQYYYTYTPRDSAEHKRLHILTDHKEENPLGAGMMRWAD</sequence>
<reference evidence="1" key="1">
    <citation type="submission" date="2023-10" db="EMBL/GenBank/DDBJ databases">
        <authorList>
            <person name="Domelevo Entfellner J.-B."/>
        </authorList>
    </citation>
    <scope>NUCLEOTIDE SEQUENCE</scope>
</reference>
<keyword evidence="2" id="KW-1185">Reference proteome</keyword>
<dbReference type="Proteomes" id="UP001189624">
    <property type="component" value="Chromosome 9"/>
</dbReference>
<name>A0AA86VM26_9FABA</name>
<gene>
    <name evidence="1" type="ORF">AYBTSS11_LOCUS25252</name>
</gene>
<proteinExistence type="predicted"/>
<protein>
    <submittedName>
        <fullName evidence="1">Uncharacterized protein</fullName>
    </submittedName>
</protein>
<accession>A0AA86VM26</accession>
<dbReference type="AlphaFoldDB" id="A0AA86VM26"/>
<dbReference type="Gramene" id="rna-AYBTSS11_LOCUS25252">
    <property type="protein sequence ID" value="CAJ1973192.1"/>
    <property type="gene ID" value="gene-AYBTSS11_LOCUS25252"/>
</dbReference>
<evidence type="ECO:0000313" key="2">
    <source>
        <dbReference type="Proteomes" id="UP001189624"/>
    </source>
</evidence>
<evidence type="ECO:0000313" key="1">
    <source>
        <dbReference type="EMBL" id="CAJ1973192.1"/>
    </source>
</evidence>
<dbReference type="EMBL" id="OY731406">
    <property type="protein sequence ID" value="CAJ1973192.1"/>
    <property type="molecule type" value="Genomic_DNA"/>
</dbReference>